<comment type="caution">
    <text evidence="1">The sequence shown here is derived from an EMBL/GenBank/DDBJ whole genome shotgun (WGS) entry which is preliminary data.</text>
</comment>
<dbReference type="EMBL" id="JARIHO010000129">
    <property type="protein sequence ID" value="KAJ7301690.1"/>
    <property type="molecule type" value="Genomic_DNA"/>
</dbReference>
<evidence type="ECO:0000313" key="2">
    <source>
        <dbReference type="Proteomes" id="UP001218218"/>
    </source>
</evidence>
<dbReference type="Proteomes" id="UP001218218">
    <property type="component" value="Unassembled WGS sequence"/>
</dbReference>
<name>A0AAD7E7G2_9AGAR</name>
<proteinExistence type="predicted"/>
<feature type="non-terminal residue" evidence="1">
    <location>
        <position position="97"/>
    </location>
</feature>
<organism evidence="1 2">
    <name type="scientific">Mycena albidolilacea</name>
    <dbReference type="NCBI Taxonomy" id="1033008"/>
    <lineage>
        <taxon>Eukaryota</taxon>
        <taxon>Fungi</taxon>
        <taxon>Dikarya</taxon>
        <taxon>Basidiomycota</taxon>
        <taxon>Agaricomycotina</taxon>
        <taxon>Agaricomycetes</taxon>
        <taxon>Agaricomycetidae</taxon>
        <taxon>Agaricales</taxon>
        <taxon>Marasmiineae</taxon>
        <taxon>Mycenaceae</taxon>
        <taxon>Mycena</taxon>
    </lineage>
</organism>
<accession>A0AAD7E7G2</accession>
<reference evidence="1" key="1">
    <citation type="submission" date="2023-03" db="EMBL/GenBank/DDBJ databases">
        <title>Massive genome expansion in bonnet fungi (Mycena s.s.) driven by repeated elements and novel gene families across ecological guilds.</title>
        <authorList>
            <consortium name="Lawrence Berkeley National Laboratory"/>
            <person name="Harder C.B."/>
            <person name="Miyauchi S."/>
            <person name="Viragh M."/>
            <person name="Kuo A."/>
            <person name="Thoen E."/>
            <person name="Andreopoulos B."/>
            <person name="Lu D."/>
            <person name="Skrede I."/>
            <person name="Drula E."/>
            <person name="Henrissat B."/>
            <person name="Morin E."/>
            <person name="Kohler A."/>
            <person name="Barry K."/>
            <person name="LaButti K."/>
            <person name="Morin E."/>
            <person name="Salamov A."/>
            <person name="Lipzen A."/>
            <person name="Mereny Z."/>
            <person name="Hegedus B."/>
            <person name="Baldrian P."/>
            <person name="Stursova M."/>
            <person name="Weitz H."/>
            <person name="Taylor A."/>
            <person name="Grigoriev I.V."/>
            <person name="Nagy L.G."/>
            <person name="Martin F."/>
            <person name="Kauserud H."/>
        </authorList>
    </citation>
    <scope>NUCLEOTIDE SEQUENCE</scope>
    <source>
        <strain evidence="1">CBHHK002</strain>
    </source>
</reference>
<dbReference type="AlphaFoldDB" id="A0AAD7E7G2"/>
<protein>
    <submittedName>
        <fullName evidence="1">Uncharacterized protein</fullName>
    </submittedName>
</protein>
<gene>
    <name evidence="1" type="ORF">DFH08DRAFT_617371</name>
</gene>
<keyword evidence="2" id="KW-1185">Reference proteome</keyword>
<evidence type="ECO:0000313" key="1">
    <source>
        <dbReference type="EMBL" id="KAJ7301690.1"/>
    </source>
</evidence>
<feature type="non-terminal residue" evidence="1">
    <location>
        <position position="1"/>
    </location>
</feature>
<sequence>APLDFVSYLVGTWMKDKVKQMWSAVYCGSRNIFEMCNTNMLVEAYWKFLGKHNRHLDHLVHTLVQLVVPYYTLKQCHQDSNFEGPDIETKKCVAILK</sequence>